<feature type="transmembrane region" description="Helical" evidence="1">
    <location>
        <begin position="29"/>
        <end position="46"/>
    </location>
</feature>
<sequence>MARILFIAALVVVGFIVLGSVLGLIFSALKWILIIGAIALIISVILKITRSSGSRSGHYGH</sequence>
<dbReference type="RefSeq" id="WP_394301445.1">
    <property type="nucleotide sequence ID" value="NZ_JBHMQT010000030.1"/>
</dbReference>
<proteinExistence type="predicted"/>
<keyword evidence="3" id="KW-1185">Reference proteome</keyword>
<reference evidence="2 3" key="1">
    <citation type="submission" date="2024-09" db="EMBL/GenBank/DDBJ databases">
        <authorList>
            <person name="Sun Q."/>
            <person name="Mori K."/>
        </authorList>
    </citation>
    <scope>NUCLEOTIDE SEQUENCE [LARGE SCALE GENOMIC DNA]</scope>
    <source>
        <strain evidence="2 3">TBRC 1851</strain>
    </source>
</reference>
<evidence type="ECO:0000313" key="2">
    <source>
        <dbReference type="EMBL" id="MFC0863286.1"/>
    </source>
</evidence>
<organism evidence="2 3">
    <name type="scientific">Sphaerimonospora cavernae</name>
    <dbReference type="NCBI Taxonomy" id="1740611"/>
    <lineage>
        <taxon>Bacteria</taxon>
        <taxon>Bacillati</taxon>
        <taxon>Actinomycetota</taxon>
        <taxon>Actinomycetes</taxon>
        <taxon>Streptosporangiales</taxon>
        <taxon>Streptosporangiaceae</taxon>
        <taxon>Sphaerimonospora</taxon>
    </lineage>
</organism>
<dbReference type="Proteomes" id="UP001589870">
    <property type="component" value="Unassembled WGS sequence"/>
</dbReference>
<keyword evidence="1" id="KW-1133">Transmembrane helix</keyword>
<comment type="caution">
    <text evidence="2">The sequence shown here is derived from an EMBL/GenBank/DDBJ whole genome shotgun (WGS) entry which is preliminary data.</text>
</comment>
<protein>
    <recommendedName>
        <fullName evidence="4">DUF2207 domain-containing protein</fullName>
    </recommendedName>
</protein>
<evidence type="ECO:0000256" key="1">
    <source>
        <dbReference type="SAM" id="Phobius"/>
    </source>
</evidence>
<accession>A0ABV6U831</accession>
<keyword evidence="1" id="KW-0472">Membrane</keyword>
<keyword evidence="1" id="KW-0812">Transmembrane</keyword>
<name>A0ABV6U831_9ACTN</name>
<evidence type="ECO:0008006" key="4">
    <source>
        <dbReference type="Google" id="ProtNLM"/>
    </source>
</evidence>
<dbReference type="EMBL" id="JBHMQT010000030">
    <property type="protein sequence ID" value="MFC0863286.1"/>
    <property type="molecule type" value="Genomic_DNA"/>
</dbReference>
<gene>
    <name evidence="2" type="ORF">ACFHYQ_13380</name>
</gene>
<evidence type="ECO:0000313" key="3">
    <source>
        <dbReference type="Proteomes" id="UP001589870"/>
    </source>
</evidence>